<feature type="region of interest" description="Disordered" evidence="1">
    <location>
        <begin position="35"/>
        <end position="76"/>
    </location>
</feature>
<dbReference type="EMBL" id="LABX01000045">
    <property type="protein sequence ID" value="KMO38551.1"/>
    <property type="molecule type" value="Genomic_DNA"/>
</dbReference>
<dbReference type="OrthoDB" id="9785438at2"/>
<protein>
    <submittedName>
        <fullName evidence="2">Uncharacterized protein</fullName>
    </submittedName>
</protein>
<organism evidence="2 3">
    <name type="scientific">Methylobacterium aquaticum</name>
    <dbReference type="NCBI Taxonomy" id="270351"/>
    <lineage>
        <taxon>Bacteria</taxon>
        <taxon>Pseudomonadati</taxon>
        <taxon>Pseudomonadota</taxon>
        <taxon>Alphaproteobacteria</taxon>
        <taxon>Hyphomicrobiales</taxon>
        <taxon>Methylobacteriaceae</taxon>
        <taxon>Methylobacterium</taxon>
    </lineage>
</organism>
<dbReference type="AlphaFoldDB" id="A0A0J6VHK9"/>
<evidence type="ECO:0000256" key="1">
    <source>
        <dbReference type="SAM" id="MobiDB-lite"/>
    </source>
</evidence>
<dbReference type="Proteomes" id="UP000035929">
    <property type="component" value="Unassembled WGS sequence"/>
</dbReference>
<proteinExistence type="predicted"/>
<dbReference type="PATRIC" id="fig|270351.6.peg.5742"/>
<comment type="caution">
    <text evidence="2">The sequence shown here is derived from an EMBL/GenBank/DDBJ whole genome shotgun (WGS) entry which is preliminary data.</text>
</comment>
<name>A0A0J6VHK9_9HYPH</name>
<evidence type="ECO:0000313" key="3">
    <source>
        <dbReference type="Proteomes" id="UP000035929"/>
    </source>
</evidence>
<gene>
    <name evidence="2" type="ORF">VP06_06060</name>
</gene>
<reference evidence="2 3" key="1">
    <citation type="submission" date="2015-03" db="EMBL/GenBank/DDBJ databases">
        <title>Genome sequencing of Methylobacterium aquaticum DSM16371 type strain.</title>
        <authorList>
            <person name="Chaudhry V."/>
            <person name="Patil P.B."/>
        </authorList>
    </citation>
    <scope>NUCLEOTIDE SEQUENCE [LARGE SCALE GENOMIC DNA]</scope>
    <source>
        <strain evidence="2 3">DSM 16371</strain>
    </source>
</reference>
<accession>A0A0J6VHK9</accession>
<evidence type="ECO:0000313" key="2">
    <source>
        <dbReference type="EMBL" id="KMO38551.1"/>
    </source>
</evidence>
<feature type="compositionally biased region" description="Polar residues" evidence="1">
    <location>
        <begin position="50"/>
        <end position="59"/>
    </location>
</feature>
<dbReference type="RefSeq" id="WP_048462927.1">
    <property type="nucleotide sequence ID" value="NZ_LABX01000045.1"/>
</dbReference>
<sequence length="76" mass="8334">MVWLSTREAGMSNRPFSGPIVVDDGQNGPRPHLVRVVPWTDGNGRRDRFASSQSRTASAYDTGLPAGRDPNATFLY</sequence>